<sequence length="146" mass="16491">MTVVCQLCNKEPFKYKCPTCYIKYCSLQCFKVHKESPCEKPNPEPSSSEIALKECPPLSYQFPTADTVPIHKLQELGQSEEVKQCLSNPHVRDILRSMVHSSTPDTAISNMMKEPIFLELAHACLKVVEPEKFQPEFVDATGSDLD</sequence>
<dbReference type="GO" id="GO:0070761">
    <property type="term" value="C:pre-snoRNP complex"/>
    <property type="evidence" value="ECO:0007669"/>
    <property type="project" value="TreeGrafter"/>
</dbReference>
<organism evidence="13">
    <name type="scientific">Scapholeberis mucronata</name>
    <dbReference type="NCBI Taxonomy" id="202097"/>
    <lineage>
        <taxon>Eukaryota</taxon>
        <taxon>Metazoa</taxon>
        <taxon>Ecdysozoa</taxon>
        <taxon>Arthropoda</taxon>
        <taxon>Crustacea</taxon>
        <taxon>Branchiopoda</taxon>
        <taxon>Diplostraca</taxon>
        <taxon>Cladocera</taxon>
        <taxon>Anomopoda</taxon>
        <taxon>Daphniidae</taxon>
        <taxon>Scapholeberis</taxon>
    </lineage>
</organism>
<dbReference type="SUPFAM" id="SSF144232">
    <property type="entry name" value="HIT/MYND zinc finger-like"/>
    <property type="match status" value="1"/>
</dbReference>
<dbReference type="GO" id="GO:0000492">
    <property type="term" value="P:box C/D snoRNP assembly"/>
    <property type="evidence" value="ECO:0007669"/>
    <property type="project" value="TreeGrafter"/>
</dbReference>
<protein>
    <recommendedName>
        <fullName evidence="3">Zinc finger HIT domain-containing protein 3</fullName>
    </recommendedName>
</protein>
<dbReference type="InterPro" id="IPR051639">
    <property type="entry name" value="BCD1"/>
</dbReference>
<reference evidence="13" key="1">
    <citation type="submission" date="2018-08" db="EMBL/GenBank/DDBJ databases">
        <authorList>
            <person name="Cornetti L."/>
        </authorList>
    </citation>
    <scope>NUCLEOTIDE SEQUENCE</scope>
    <source>
        <strain evidence="13">BE-ASS</strain>
    </source>
</reference>
<name>A0A4Y7NLD8_9CRUS</name>
<dbReference type="GO" id="GO:0005634">
    <property type="term" value="C:nucleus"/>
    <property type="evidence" value="ECO:0007669"/>
    <property type="project" value="UniProtKB-SubCell"/>
</dbReference>
<evidence type="ECO:0000313" key="13">
    <source>
        <dbReference type="EMBL" id="SVE94012.1"/>
    </source>
</evidence>
<evidence type="ECO:0000256" key="5">
    <source>
        <dbReference type="ARBA" id="ARBA00022553"/>
    </source>
</evidence>
<evidence type="ECO:0000256" key="6">
    <source>
        <dbReference type="ARBA" id="ARBA00022723"/>
    </source>
</evidence>
<dbReference type="GO" id="GO:0000463">
    <property type="term" value="P:maturation of LSU-rRNA from tricistronic rRNA transcript (SSU-rRNA, 5.8S rRNA, LSU-rRNA)"/>
    <property type="evidence" value="ECO:0007669"/>
    <property type="project" value="TreeGrafter"/>
</dbReference>
<evidence type="ECO:0000256" key="3">
    <source>
        <dbReference type="ARBA" id="ARBA00021568"/>
    </source>
</evidence>
<dbReference type="GO" id="GO:0005737">
    <property type="term" value="C:cytoplasm"/>
    <property type="evidence" value="ECO:0007669"/>
    <property type="project" value="UniProtKB-SubCell"/>
</dbReference>
<feature type="domain" description="HIT-type" evidence="12">
    <location>
        <begin position="5"/>
        <end position="38"/>
    </location>
</feature>
<dbReference type="Pfam" id="PF04438">
    <property type="entry name" value="zf-HIT"/>
    <property type="match status" value="1"/>
</dbReference>
<keyword evidence="4" id="KW-0963">Cytoplasm</keyword>
<dbReference type="Gene3D" id="3.30.60.190">
    <property type="match status" value="1"/>
</dbReference>
<evidence type="ECO:0000259" key="12">
    <source>
        <dbReference type="PROSITE" id="PS51083"/>
    </source>
</evidence>
<dbReference type="EMBL" id="LR024393">
    <property type="protein sequence ID" value="SVE94012.1"/>
    <property type="molecule type" value="mRNA"/>
</dbReference>
<evidence type="ECO:0000256" key="11">
    <source>
        <dbReference type="PROSITE-ProRule" id="PRU00453"/>
    </source>
</evidence>
<evidence type="ECO:0000256" key="4">
    <source>
        <dbReference type="ARBA" id="ARBA00022490"/>
    </source>
</evidence>
<dbReference type="InterPro" id="IPR048371">
    <property type="entry name" value="ZNHIT3_C"/>
</dbReference>
<evidence type="ECO:0000256" key="2">
    <source>
        <dbReference type="ARBA" id="ARBA00004496"/>
    </source>
</evidence>
<keyword evidence="5" id="KW-0597">Phosphoprotein</keyword>
<dbReference type="CDD" id="cd23024">
    <property type="entry name" value="zf-HIT_ZNHIT2-3"/>
    <property type="match status" value="1"/>
</dbReference>
<evidence type="ECO:0000256" key="7">
    <source>
        <dbReference type="ARBA" id="ARBA00022771"/>
    </source>
</evidence>
<comment type="subunit">
    <text evidence="10">Thyroid receptor interacting proteins (TRIPs) specifically interact with the ligand binding domain of the thyroid receptor (TR). Requires the presence of thyroid hormone for its interaction. Interacts with NUFIP1. Interacts (via HIT-type zinc finger) with the RUVBL1/RUVBL2 complex in the presence of ADP.</text>
</comment>
<accession>A0A4Y7NLD8</accession>
<evidence type="ECO:0000256" key="8">
    <source>
        <dbReference type="ARBA" id="ARBA00022833"/>
    </source>
</evidence>
<dbReference type="Pfam" id="PF21373">
    <property type="entry name" value="ZNHIT3_C"/>
    <property type="match status" value="1"/>
</dbReference>
<dbReference type="GO" id="GO:0008270">
    <property type="term" value="F:zinc ion binding"/>
    <property type="evidence" value="ECO:0007669"/>
    <property type="project" value="UniProtKB-UniRule"/>
</dbReference>
<comment type="subcellular location">
    <subcellularLocation>
        <location evidence="2">Cytoplasm</location>
    </subcellularLocation>
    <subcellularLocation>
        <location evidence="1">Nucleus</location>
    </subcellularLocation>
</comment>
<dbReference type="PROSITE" id="PS51083">
    <property type="entry name" value="ZF_HIT"/>
    <property type="match status" value="1"/>
</dbReference>
<dbReference type="InterPro" id="IPR007529">
    <property type="entry name" value="Znf_HIT"/>
</dbReference>
<keyword evidence="7 11" id="KW-0863">Zinc-finger</keyword>
<dbReference type="GO" id="GO:0048254">
    <property type="term" value="P:snoRNA localization"/>
    <property type="evidence" value="ECO:0007669"/>
    <property type="project" value="TreeGrafter"/>
</dbReference>
<evidence type="ECO:0000256" key="10">
    <source>
        <dbReference type="ARBA" id="ARBA00046946"/>
    </source>
</evidence>
<evidence type="ECO:0000256" key="1">
    <source>
        <dbReference type="ARBA" id="ARBA00004123"/>
    </source>
</evidence>
<proteinExistence type="evidence at transcript level"/>
<dbReference type="PANTHER" id="PTHR13483:SF11">
    <property type="entry name" value="ZINC FINGER HIT DOMAIN-CONTAINING PROTEIN 3"/>
    <property type="match status" value="1"/>
</dbReference>
<gene>
    <name evidence="13" type="primary">EOG090X0JQ4</name>
</gene>
<keyword evidence="8" id="KW-0862">Zinc</keyword>
<keyword evidence="6" id="KW-0479">Metal-binding</keyword>
<evidence type="ECO:0000256" key="9">
    <source>
        <dbReference type="ARBA" id="ARBA00023242"/>
    </source>
</evidence>
<keyword evidence="9" id="KW-0539">Nucleus</keyword>
<dbReference type="AlphaFoldDB" id="A0A4Y7NLD8"/>
<dbReference type="PANTHER" id="PTHR13483">
    <property type="entry name" value="BOX C_D SNORNA PROTEIN 1-RELATED"/>
    <property type="match status" value="1"/>
</dbReference>